<sequence>MKQPIIGFHKDEVGYWVADLECGHTQHVRHDPPWKLRPWVITEEGRKSKLGMELNCKKCDEN</sequence>
<organism evidence="1 2">
    <name type="scientific">Gracilimonas halophila</name>
    <dbReference type="NCBI Taxonomy" id="1834464"/>
    <lineage>
        <taxon>Bacteria</taxon>
        <taxon>Pseudomonadati</taxon>
        <taxon>Balneolota</taxon>
        <taxon>Balneolia</taxon>
        <taxon>Balneolales</taxon>
        <taxon>Balneolaceae</taxon>
        <taxon>Gracilimonas</taxon>
    </lineage>
</organism>
<accession>A0ABW5JLU3</accession>
<protein>
    <submittedName>
        <fullName evidence="1">DUF3565 domain-containing protein</fullName>
    </submittedName>
</protein>
<dbReference type="Proteomes" id="UP001597460">
    <property type="component" value="Unassembled WGS sequence"/>
</dbReference>
<gene>
    <name evidence="1" type="ORF">ACFSVN_11130</name>
</gene>
<dbReference type="InterPro" id="IPR021948">
    <property type="entry name" value="DUF3565"/>
</dbReference>
<keyword evidence="2" id="KW-1185">Reference proteome</keyword>
<dbReference type="Pfam" id="PF12088">
    <property type="entry name" value="DUF3565"/>
    <property type="match status" value="1"/>
</dbReference>
<dbReference type="EMBL" id="JBHULI010000025">
    <property type="protein sequence ID" value="MFD2533002.1"/>
    <property type="molecule type" value="Genomic_DNA"/>
</dbReference>
<name>A0ABW5JLU3_9BACT</name>
<proteinExistence type="predicted"/>
<comment type="caution">
    <text evidence="1">The sequence shown here is derived from an EMBL/GenBank/DDBJ whole genome shotgun (WGS) entry which is preliminary data.</text>
</comment>
<evidence type="ECO:0000313" key="2">
    <source>
        <dbReference type="Proteomes" id="UP001597460"/>
    </source>
</evidence>
<evidence type="ECO:0000313" key="1">
    <source>
        <dbReference type="EMBL" id="MFD2533002.1"/>
    </source>
</evidence>
<reference evidence="2" key="1">
    <citation type="journal article" date="2019" name="Int. J. Syst. Evol. Microbiol.">
        <title>The Global Catalogue of Microorganisms (GCM) 10K type strain sequencing project: providing services to taxonomists for standard genome sequencing and annotation.</title>
        <authorList>
            <consortium name="The Broad Institute Genomics Platform"/>
            <consortium name="The Broad Institute Genome Sequencing Center for Infectious Disease"/>
            <person name="Wu L."/>
            <person name="Ma J."/>
        </authorList>
    </citation>
    <scope>NUCLEOTIDE SEQUENCE [LARGE SCALE GENOMIC DNA]</scope>
    <source>
        <strain evidence="2">KCTC 52042</strain>
    </source>
</reference>
<dbReference type="RefSeq" id="WP_390302506.1">
    <property type="nucleotide sequence ID" value="NZ_JBHULI010000025.1"/>
</dbReference>